<dbReference type="PATRIC" id="fig|1423738.3.peg.992"/>
<dbReference type="RefSeq" id="WP_057754389.1">
    <property type="nucleotide sequence ID" value="NZ_AYYK01000002.1"/>
</dbReference>
<dbReference type="Gene3D" id="3.90.230.10">
    <property type="entry name" value="Creatinase/methionine aminopeptidase superfamily"/>
    <property type="match status" value="1"/>
</dbReference>
<keyword evidence="2" id="KW-0378">Hydrolase</keyword>
<dbReference type="SUPFAM" id="SSF55920">
    <property type="entry name" value="Creatinase/aminopeptidase"/>
    <property type="match status" value="1"/>
</dbReference>
<comment type="similarity">
    <text evidence="3">Belongs to the peptidase M24B family.</text>
</comment>
<dbReference type="OrthoDB" id="9806388at2"/>
<dbReference type="InterPro" id="IPR000994">
    <property type="entry name" value="Pept_M24"/>
</dbReference>
<dbReference type="Gene3D" id="3.40.350.10">
    <property type="entry name" value="Creatinase/prolidase N-terminal domain"/>
    <property type="match status" value="1"/>
</dbReference>
<dbReference type="STRING" id="1423738.FC84_GL000982"/>
<gene>
    <name evidence="6" type="ORF">FC84_GL000982</name>
</gene>
<dbReference type="GO" id="GO:0046872">
    <property type="term" value="F:metal ion binding"/>
    <property type="evidence" value="ECO:0007669"/>
    <property type="project" value="UniProtKB-KW"/>
</dbReference>
<dbReference type="InterPro" id="IPR000587">
    <property type="entry name" value="Creatinase_N"/>
</dbReference>
<dbReference type="Pfam" id="PF00557">
    <property type="entry name" value="Peptidase_M24"/>
    <property type="match status" value="1"/>
</dbReference>
<evidence type="ECO:0000256" key="2">
    <source>
        <dbReference type="ARBA" id="ARBA00022801"/>
    </source>
</evidence>
<dbReference type="Proteomes" id="UP000051813">
    <property type="component" value="Unassembled WGS sequence"/>
</dbReference>
<keyword evidence="1 3" id="KW-0479">Metal-binding</keyword>
<dbReference type="Pfam" id="PF01321">
    <property type="entry name" value="Creatinase_N"/>
    <property type="match status" value="1"/>
</dbReference>
<reference evidence="6 7" key="1">
    <citation type="journal article" date="2015" name="Genome Announc.">
        <title>Expanding the biotechnology potential of lactobacilli through comparative genomics of 213 strains and associated genera.</title>
        <authorList>
            <person name="Sun Z."/>
            <person name="Harris H.M."/>
            <person name="McCann A."/>
            <person name="Guo C."/>
            <person name="Argimon S."/>
            <person name="Zhang W."/>
            <person name="Yang X."/>
            <person name="Jeffery I.B."/>
            <person name="Cooney J.C."/>
            <person name="Kagawa T.F."/>
            <person name="Liu W."/>
            <person name="Song Y."/>
            <person name="Salvetti E."/>
            <person name="Wrobel A."/>
            <person name="Rasinkangas P."/>
            <person name="Parkhill J."/>
            <person name="Rea M.C."/>
            <person name="O'Sullivan O."/>
            <person name="Ritari J."/>
            <person name="Douillard F.P."/>
            <person name="Paul Ross R."/>
            <person name="Yang R."/>
            <person name="Briner A.E."/>
            <person name="Felis G.E."/>
            <person name="de Vos W.M."/>
            <person name="Barrangou R."/>
            <person name="Klaenhammer T.R."/>
            <person name="Caufield P.W."/>
            <person name="Cui Y."/>
            <person name="Zhang H."/>
            <person name="O'Toole P.W."/>
        </authorList>
    </citation>
    <scope>NUCLEOTIDE SEQUENCE [LARGE SCALE GENOMIC DNA]</scope>
    <source>
        <strain evidence="6 7">DSM 20335</strain>
    </source>
</reference>
<evidence type="ECO:0000313" key="6">
    <source>
        <dbReference type="EMBL" id="KRM79678.1"/>
    </source>
</evidence>
<dbReference type="InterPro" id="IPR029149">
    <property type="entry name" value="Creatin/AminoP/Spt16_N"/>
</dbReference>
<keyword evidence="7" id="KW-1185">Reference proteome</keyword>
<dbReference type="EMBL" id="AYYK01000002">
    <property type="protein sequence ID" value="KRM79678.1"/>
    <property type="molecule type" value="Genomic_DNA"/>
</dbReference>
<feature type="domain" description="Peptidase M24" evidence="4">
    <location>
        <begin position="136"/>
        <end position="337"/>
    </location>
</feature>
<evidence type="ECO:0000256" key="3">
    <source>
        <dbReference type="RuleBase" id="RU000590"/>
    </source>
</evidence>
<dbReference type="InterPro" id="IPR036005">
    <property type="entry name" value="Creatinase/aminopeptidase-like"/>
</dbReference>
<keyword evidence="6" id="KW-0645">Protease</keyword>
<organism evidence="6 7">
    <name type="scientific">Lapidilactobacillus dextrinicus DSM 20335</name>
    <dbReference type="NCBI Taxonomy" id="1423738"/>
    <lineage>
        <taxon>Bacteria</taxon>
        <taxon>Bacillati</taxon>
        <taxon>Bacillota</taxon>
        <taxon>Bacilli</taxon>
        <taxon>Lactobacillales</taxon>
        <taxon>Lactobacillaceae</taxon>
        <taxon>Lapidilactobacillus</taxon>
    </lineage>
</organism>
<accession>A0A0R2BJJ8</accession>
<dbReference type="GO" id="GO:0004177">
    <property type="term" value="F:aminopeptidase activity"/>
    <property type="evidence" value="ECO:0007669"/>
    <property type="project" value="UniProtKB-KW"/>
</dbReference>
<comment type="caution">
    <text evidence="6">The sequence shown here is derived from an EMBL/GenBank/DDBJ whole genome shotgun (WGS) entry which is preliminary data.</text>
</comment>
<keyword evidence="6" id="KW-0031">Aminopeptidase</keyword>
<feature type="domain" description="Creatinase N-terminal" evidence="5">
    <location>
        <begin position="4"/>
        <end position="129"/>
    </location>
</feature>
<evidence type="ECO:0000313" key="7">
    <source>
        <dbReference type="Proteomes" id="UP000051813"/>
    </source>
</evidence>
<evidence type="ECO:0000256" key="1">
    <source>
        <dbReference type="ARBA" id="ARBA00022723"/>
    </source>
</evidence>
<dbReference type="AlphaFoldDB" id="A0A0R2BJJ8"/>
<dbReference type="InterPro" id="IPR001131">
    <property type="entry name" value="Peptidase_M24B_aminopep-P_CS"/>
</dbReference>
<dbReference type="InterPro" id="IPR050659">
    <property type="entry name" value="Peptidase_M24B"/>
</dbReference>
<dbReference type="SUPFAM" id="SSF53092">
    <property type="entry name" value="Creatinase/prolidase N-terminal domain"/>
    <property type="match status" value="1"/>
</dbReference>
<dbReference type="PANTHER" id="PTHR46112:SF3">
    <property type="entry name" value="AMINOPEPTIDASE YPDF"/>
    <property type="match status" value="1"/>
</dbReference>
<dbReference type="CDD" id="cd01092">
    <property type="entry name" value="APP-like"/>
    <property type="match status" value="1"/>
</dbReference>
<sequence>MTTRLDRFREMLMYQRIPAILITNEKNVTYLSGFTGDESALLITATQAYLITDSRYTVQAAAEVTAFEIVEQQQGIYQRAQELAFPAQLTDISFEANDLSYADFQQLQTVFGSIKLVPATGLVEQQREVKDQQEIELIKKAIQITDATFEYLLGYVQAGMTEANIATEMEYFMRQHGATGSSFTTIVASGYRSALPHGSASNKVIQTGDLVTFDFGCYYQGYTSDLTRTIAVGDPGVEAKKIYQIVLEANQAVIAASKPGVTGGQINDLAHAYVQKYGYDFGHGTGHGIGLGIHEGPGAWGHYKAQGLVAGNVVTDEPGIYLAGLGGVRIEDDLLITSTGCEVLTQAPKDELIIL</sequence>
<name>A0A0R2BJJ8_9LACO</name>
<proteinExistence type="inferred from homology"/>
<dbReference type="PANTHER" id="PTHR46112">
    <property type="entry name" value="AMINOPEPTIDASE"/>
    <property type="match status" value="1"/>
</dbReference>
<evidence type="ECO:0000259" key="4">
    <source>
        <dbReference type="Pfam" id="PF00557"/>
    </source>
</evidence>
<protein>
    <submittedName>
        <fullName evidence="6">Aminopeptidase</fullName>
    </submittedName>
</protein>
<evidence type="ECO:0000259" key="5">
    <source>
        <dbReference type="Pfam" id="PF01321"/>
    </source>
</evidence>
<dbReference type="PROSITE" id="PS00491">
    <property type="entry name" value="PROLINE_PEPTIDASE"/>
    <property type="match status" value="1"/>
</dbReference>